<sequence length="59" mass="6912">MKKFLCIIIAMLGIWAILAFFYVQIPDYYQDRTGKRGEIWQNVLSKVICKVGNGSNFYF</sequence>
<proteinExistence type="predicted"/>
<protein>
    <submittedName>
        <fullName evidence="1">Uncharacterized protein</fullName>
    </submittedName>
</protein>
<organism evidence="1 2">
    <name type="scientific">Coprobacter secundus subsp. similis</name>
    <dbReference type="NCBI Taxonomy" id="2751153"/>
    <lineage>
        <taxon>Bacteria</taxon>
        <taxon>Pseudomonadati</taxon>
        <taxon>Bacteroidota</taxon>
        <taxon>Bacteroidia</taxon>
        <taxon>Bacteroidales</taxon>
        <taxon>Barnesiellaceae</taxon>
        <taxon>Coprobacter</taxon>
    </lineage>
</organism>
<evidence type="ECO:0000313" key="1">
    <source>
        <dbReference type="EMBL" id="BCI63534.1"/>
    </source>
</evidence>
<dbReference type="RefSeq" id="WP_021930039.1">
    <property type="nucleotide sequence ID" value="NZ_AP023322.1"/>
</dbReference>
<dbReference type="AlphaFoldDB" id="A0A7G1HYL7"/>
<dbReference type="KEGG" id="copr:Cop2CBH44_18870"/>
<name>A0A7G1HYL7_9BACT</name>
<accession>A0A7G1HYL7</accession>
<dbReference type="Proteomes" id="UP000594042">
    <property type="component" value="Chromosome"/>
</dbReference>
<dbReference type="EMBL" id="AP023322">
    <property type="protein sequence ID" value="BCI63534.1"/>
    <property type="molecule type" value="Genomic_DNA"/>
</dbReference>
<keyword evidence="2" id="KW-1185">Reference proteome</keyword>
<gene>
    <name evidence="1" type="ORF">Cop2CBH44_18870</name>
</gene>
<evidence type="ECO:0000313" key="2">
    <source>
        <dbReference type="Proteomes" id="UP000594042"/>
    </source>
</evidence>
<reference evidence="2" key="1">
    <citation type="submission" date="2020-07" db="EMBL/GenBank/DDBJ databases">
        <title>Complete genome sequencing of Coprobacter sp. strain 2CBH44.</title>
        <authorList>
            <person name="Sakamoto M."/>
            <person name="Murakami T."/>
            <person name="Mori H."/>
        </authorList>
    </citation>
    <scope>NUCLEOTIDE SEQUENCE [LARGE SCALE GENOMIC DNA]</scope>
    <source>
        <strain evidence="2">2CBH44</strain>
    </source>
</reference>